<feature type="domain" description="DUF4340" evidence="2">
    <location>
        <begin position="73"/>
        <end position="240"/>
    </location>
</feature>
<feature type="region of interest" description="Disordered" evidence="1">
    <location>
        <begin position="344"/>
        <end position="366"/>
    </location>
</feature>
<reference evidence="4" key="1">
    <citation type="submission" date="2017-02" db="EMBL/GenBank/DDBJ databases">
        <title>Comparative genomics and description of representatives of a novel lineage of planctomycetes thriving in anoxic sediments.</title>
        <authorList>
            <person name="Spring S."/>
            <person name="Bunk B."/>
            <person name="Sproer C."/>
        </authorList>
    </citation>
    <scope>NUCLEOTIDE SEQUENCE [LARGE SCALE GENOMIC DNA]</scope>
    <source>
        <strain evidence="4">ST-NAGAB-D1</strain>
    </source>
</reference>
<feature type="compositionally biased region" description="Acidic residues" evidence="1">
    <location>
        <begin position="347"/>
        <end position="360"/>
    </location>
</feature>
<keyword evidence="4" id="KW-1185">Reference proteome</keyword>
<dbReference type="STRING" id="1936003.STSP2_02902"/>
<dbReference type="InterPro" id="IPR025641">
    <property type="entry name" value="DUF4340"/>
</dbReference>
<proteinExistence type="predicted"/>
<protein>
    <recommendedName>
        <fullName evidence="2">DUF4340 domain-containing protein</fullName>
    </recommendedName>
</protein>
<evidence type="ECO:0000259" key="2">
    <source>
        <dbReference type="Pfam" id="PF14238"/>
    </source>
</evidence>
<gene>
    <name evidence="3" type="ORF">STSP2_02902</name>
</gene>
<evidence type="ECO:0000313" key="4">
    <source>
        <dbReference type="Proteomes" id="UP000189674"/>
    </source>
</evidence>
<dbReference type="AlphaFoldDB" id="A0A1U9NPI7"/>
<name>A0A1U9NPI7_9BACT</name>
<dbReference type="KEGG" id="alus:STSP2_02902"/>
<dbReference type="Pfam" id="PF14238">
    <property type="entry name" value="DUF4340"/>
    <property type="match status" value="1"/>
</dbReference>
<evidence type="ECO:0000256" key="1">
    <source>
        <dbReference type="SAM" id="MobiDB-lite"/>
    </source>
</evidence>
<dbReference type="EMBL" id="CP019791">
    <property type="protein sequence ID" value="AQT69707.1"/>
    <property type="molecule type" value="Genomic_DNA"/>
</dbReference>
<dbReference type="RefSeq" id="WP_169853235.1">
    <property type="nucleotide sequence ID" value="NZ_CP019791.1"/>
</dbReference>
<sequence length="366" mass="39654" precursor="true">MNNRKLAILGLLAVVIVVLAVAVDKVTHRGPQGSGTGGYLIEGMDPAKIARIEISGGESDVVLVRGNGGFVVETKGGYPAKTSEVNNLLTRSMDIALAEKITSDEKNYADLGVSEEEASTIVKFITEDGSLLTGIVIGEAVEGGEGKYVRLLNGEDVFVSLGSPWINKNAIGYVEQTLVSAEKDNIESVAVNAGDESYRIVRKDNNEIGLSTVPEGKEVKEDELDKVFNAATSIRFDDVLREVEGVSFNDKFVVRMEDSTVYRFDIGRKDDAVYGKVTAEFTDTEPVTMTKGVQVDEEELKQKEAKLVARDKAQAFAAKNEDWIFEIPSYKADNMTKPLSDLLEDKAVEEESGDEADQPAEAEAAA</sequence>
<dbReference type="Proteomes" id="UP000189674">
    <property type="component" value="Chromosome"/>
</dbReference>
<organism evidence="3 4">
    <name type="scientific">Anaerohalosphaera lusitana</name>
    <dbReference type="NCBI Taxonomy" id="1936003"/>
    <lineage>
        <taxon>Bacteria</taxon>
        <taxon>Pseudomonadati</taxon>
        <taxon>Planctomycetota</taxon>
        <taxon>Phycisphaerae</taxon>
        <taxon>Sedimentisphaerales</taxon>
        <taxon>Anaerohalosphaeraceae</taxon>
        <taxon>Anaerohalosphaera</taxon>
    </lineage>
</organism>
<evidence type="ECO:0000313" key="3">
    <source>
        <dbReference type="EMBL" id="AQT69707.1"/>
    </source>
</evidence>
<accession>A0A1U9NPI7</accession>